<name>A0ABW5JND9_9FLAO</name>
<dbReference type="Gene3D" id="3.90.550.10">
    <property type="entry name" value="Spore Coat Polysaccharide Biosynthesis Protein SpsA, Chain A"/>
    <property type="match status" value="1"/>
</dbReference>
<accession>A0ABW5JND9</accession>
<organism evidence="3 4">
    <name type="scientific">Gelatiniphilus marinus</name>
    <dbReference type="NCBI Taxonomy" id="1759464"/>
    <lineage>
        <taxon>Bacteria</taxon>
        <taxon>Pseudomonadati</taxon>
        <taxon>Bacteroidota</taxon>
        <taxon>Flavobacteriia</taxon>
        <taxon>Flavobacteriales</taxon>
        <taxon>Flavobacteriaceae</taxon>
        <taxon>Gelatiniphilus</taxon>
    </lineage>
</organism>
<reference evidence="4" key="1">
    <citation type="journal article" date="2019" name="Int. J. Syst. Evol. Microbiol.">
        <title>The Global Catalogue of Microorganisms (GCM) 10K type strain sequencing project: providing services to taxonomists for standard genome sequencing and annotation.</title>
        <authorList>
            <consortium name="The Broad Institute Genomics Platform"/>
            <consortium name="The Broad Institute Genome Sequencing Center for Infectious Disease"/>
            <person name="Wu L."/>
            <person name="Ma J."/>
        </authorList>
    </citation>
    <scope>NUCLEOTIDE SEQUENCE [LARGE SCALE GENOMIC DNA]</scope>
    <source>
        <strain evidence="4">KCTC 42903</strain>
    </source>
</reference>
<feature type="transmembrane region" description="Helical" evidence="1">
    <location>
        <begin position="308"/>
        <end position="328"/>
    </location>
</feature>
<keyword evidence="1" id="KW-0472">Membrane</keyword>
<dbReference type="Proteomes" id="UP001597441">
    <property type="component" value="Unassembled WGS sequence"/>
</dbReference>
<keyword evidence="4" id="KW-1185">Reference proteome</keyword>
<evidence type="ECO:0000313" key="3">
    <source>
        <dbReference type="EMBL" id="MFD2533985.1"/>
    </source>
</evidence>
<dbReference type="PANTHER" id="PTHR22916">
    <property type="entry name" value="GLYCOSYLTRANSFERASE"/>
    <property type="match status" value="1"/>
</dbReference>
<keyword evidence="3" id="KW-0328">Glycosyltransferase</keyword>
<dbReference type="InterPro" id="IPR029044">
    <property type="entry name" value="Nucleotide-diphossugar_trans"/>
</dbReference>
<comment type="caution">
    <text evidence="3">The sequence shown here is derived from an EMBL/GenBank/DDBJ whole genome shotgun (WGS) entry which is preliminary data.</text>
</comment>
<dbReference type="SUPFAM" id="SSF53448">
    <property type="entry name" value="Nucleotide-diphospho-sugar transferases"/>
    <property type="match status" value="1"/>
</dbReference>
<dbReference type="PANTHER" id="PTHR22916:SF3">
    <property type="entry name" value="UDP-GLCNAC:BETAGAL BETA-1,3-N-ACETYLGLUCOSAMINYLTRANSFERASE-LIKE PROTEIN 1"/>
    <property type="match status" value="1"/>
</dbReference>
<evidence type="ECO:0000259" key="2">
    <source>
        <dbReference type="Pfam" id="PF00535"/>
    </source>
</evidence>
<proteinExistence type="predicted"/>
<dbReference type="Pfam" id="PF00535">
    <property type="entry name" value="Glycos_transf_2"/>
    <property type="match status" value="1"/>
</dbReference>
<dbReference type="EMBL" id="JBHULK010000001">
    <property type="protein sequence ID" value="MFD2533985.1"/>
    <property type="molecule type" value="Genomic_DNA"/>
</dbReference>
<keyword evidence="1" id="KW-0812">Transmembrane</keyword>
<dbReference type="CDD" id="cd00761">
    <property type="entry name" value="Glyco_tranf_GTA_type"/>
    <property type="match status" value="1"/>
</dbReference>
<dbReference type="InterPro" id="IPR001173">
    <property type="entry name" value="Glyco_trans_2-like"/>
</dbReference>
<evidence type="ECO:0000256" key="1">
    <source>
        <dbReference type="SAM" id="Phobius"/>
    </source>
</evidence>
<keyword evidence="3" id="KW-0808">Transferase</keyword>
<feature type="domain" description="Glycosyltransferase 2-like" evidence="2">
    <location>
        <begin position="4"/>
        <end position="146"/>
    </location>
</feature>
<sequence>MILSIIVPMYNAKDFIGVCLDSLLNQNLSITDYEVLVVNDGSTDGSQTIVETYAKKYSNIVLCNQSNSGNGAARNKGIALAKGKYLYFLDADDYLADYVLEGLIKILENNNLDILGFNSVNTTSSQLNTPHNINIFEDVGNYKLTKGINFLADHNYRAEVWWYIVKTEYFKGTGISFYNRKFVQDSYITPSIFINAQRVMFIPLDAHRYRQNDNSITHIKSPKHIKKHMDDLIFSVNKLAHLIETVNNEKCILRLKNRQQGYVFFFLIRFAKSNMTFKALKDVINHLKLISAYPITHFIGEDYNGFKYRFLVFIFNKPLLLYPFLYMLRAVYRQKNRKQLQFD</sequence>
<dbReference type="EC" id="2.4.-.-" evidence="3"/>
<evidence type="ECO:0000313" key="4">
    <source>
        <dbReference type="Proteomes" id="UP001597441"/>
    </source>
</evidence>
<dbReference type="GO" id="GO:0016757">
    <property type="term" value="F:glycosyltransferase activity"/>
    <property type="evidence" value="ECO:0007669"/>
    <property type="project" value="UniProtKB-KW"/>
</dbReference>
<protein>
    <submittedName>
        <fullName evidence="3">Glycosyltransferase</fullName>
        <ecNumber evidence="3">2.4.-.-</ecNumber>
    </submittedName>
</protein>
<gene>
    <name evidence="3" type="ORF">ACFSQS_02625</name>
</gene>
<dbReference type="RefSeq" id="WP_388013651.1">
    <property type="nucleotide sequence ID" value="NZ_JBHUDT010000001.1"/>
</dbReference>
<keyword evidence="1" id="KW-1133">Transmembrane helix</keyword>